<protein>
    <submittedName>
        <fullName evidence="1">Uncharacterized protein</fullName>
    </submittedName>
</protein>
<reference evidence="1" key="2">
    <citation type="submission" date="2025-03" db="EMBL/GenBank/DDBJ databases">
        <authorList>
            <consortium name="ELIXIR-Norway"/>
            <consortium name="Elixir Norway"/>
        </authorList>
    </citation>
    <scope>NUCLEOTIDE SEQUENCE</scope>
</reference>
<proteinExistence type="predicted"/>
<reference evidence="1" key="1">
    <citation type="submission" date="2023-05" db="EMBL/GenBank/DDBJ databases">
        <authorList>
            <consortium name="ELIXIR-Norway"/>
        </authorList>
    </citation>
    <scope>NUCLEOTIDE SEQUENCE</scope>
</reference>
<name>A0AC59ZJZ4_RANTA</name>
<gene>
    <name evidence="1" type="ORF">MRATA1EN22A_LOCUS18761</name>
</gene>
<evidence type="ECO:0000313" key="2">
    <source>
        <dbReference type="Proteomes" id="UP001162501"/>
    </source>
</evidence>
<evidence type="ECO:0000313" key="1">
    <source>
        <dbReference type="EMBL" id="CAN0432784.1"/>
    </source>
</evidence>
<sequence length="157" mass="17885">MLGNAKVGHHQSHLGVNCLREEFCGQNTSTFPRFLCLKTSLDLPYSLIKYNFVFLVSSLKGSYRAQNSLELKFPSRSSPPFYAKQRTLSFEGKMDIKGLTIPSSQLVQLISKIPCPSRLRDNYFEPPWRRTGPLKTVAFHIHAYIYLLFSWVSAGAH</sequence>
<accession>A0AC59ZJZ4</accession>
<organism evidence="1 2">
    <name type="scientific">Rangifer tarandus platyrhynchus</name>
    <name type="common">Svalbard reindeer</name>
    <dbReference type="NCBI Taxonomy" id="3082113"/>
    <lineage>
        <taxon>Eukaryota</taxon>
        <taxon>Metazoa</taxon>
        <taxon>Chordata</taxon>
        <taxon>Craniata</taxon>
        <taxon>Vertebrata</taxon>
        <taxon>Euteleostomi</taxon>
        <taxon>Mammalia</taxon>
        <taxon>Eutheria</taxon>
        <taxon>Laurasiatheria</taxon>
        <taxon>Artiodactyla</taxon>
        <taxon>Ruminantia</taxon>
        <taxon>Pecora</taxon>
        <taxon>Cervidae</taxon>
        <taxon>Odocoileinae</taxon>
        <taxon>Rangifer</taxon>
    </lineage>
</organism>
<dbReference type="Proteomes" id="UP001162501">
    <property type="component" value="Chromosome 3"/>
</dbReference>
<dbReference type="EMBL" id="OX596087">
    <property type="protein sequence ID" value="CAN0432784.1"/>
    <property type="molecule type" value="Genomic_DNA"/>
</dbReference>